<dbReference type="SMR" id="A0A1G4I654"/>
<dbReference type="InterPro" id="IPR036753">
    <property type="entry name" value="ARPC3_sf"/>
</dbReference>
<dbReference type="Gene3D" id="1.10.1760.10">
    <property type="entry name" value="Actin-related protein 2/3 complex subunit 3"/>
    <property type="match status" value="1"/>
</dbReference>
<keyword evidence="4" id="KW-0009">Actin-binding</keyword>
<dbReference type="GO" id="GO:0003779">
    <property type="term" value="F:actin binding"/>
    <property type="evidence" value="ECO:0007669"/>
    <property type="project" value="UniProtKB-KW"/>
</dbReference>
<proteinExistence type="inferred from homology"/>
<organism evidence="6 7">
    <name type="scientific">Trypanosoma equiperdum</name>
    <dbReference type="NCBI Taxonomy" id="5694"/>
    <lineage>
        <taxon>Eukaryota</taxon>
        <taxon>Discoba</taxon>
        <taxon>Euglenozoa</taxon>
        <taxon>Kinetoplastea</taxon>
        <taxon>Metakinetoplastina</taxon>
        <taxon>Trypanosomatida</taxon>
        <taxon>Trypanosomatidae</taxon>
        <taxon>Trypanosoma</taxon>
    </lineage>
</organism>
<evidence type="ECO:0000256" key="3">
    <source>
        <dbReference type="ARBA" id="ARBA00022490"/>
    </source>
</evidence>
<evidence type="ECO:0000256" key="4">
    <source>
        <dbReference type="ARBA" id="ARBA00023203"/>
    </source>
</evidence>
<comment type="caution">
    <text evidence="6">The sequence shown here is derived from an EMBL/GenBank/DDBJ whole genome shotgun (WGS) entry which is preliminary data.</text>
</comment>
<dbReference type="RefSeq" id="XP_067078724.1">
    <property type="nucleotide sequence ID" value="XM_067222623.1"/>
</dbReference>
<protein>
    <submittedName>
        <fullName evidence="6">ARP2/3 complex subunit, putative</fullName>
    </submittedName>
</protein>
<dbReference type="VEuPathDB" id="TriTrypDB:TEOVI_000739000"/>
<dbReference type="EMBL" id="CZPT02000739">
    <property type="protein sequence ID" value="SCU67404.1"/>
    <property type="molecule type" value="Genomic_DNA"/>
</dbReference>
<dbReference type="SUPFAM" id="SSF69060">
    <property type="entry name" value="Arp2/3 complex 21 kDa subunit ARPC3"/>
    <property type="match status" value="1"/>
</dbReference>
<reference evidence="6" key="1">
    <citation type="submission" date="2016-09" db="EMBL/GenBank/DDBJ databases">
        <authorList>
            <person name="Hebert L."/>
            <person name="Moumen B."/>
        </authorList>
    </citation>
    <scope>NUCLEOTIDE SEQUENCE [LARGE SCALE GENOMIC DNA]</scope>
    <source>
        <strain evidence="6">OVI</strain>
    </source>
</reference>
<dbReference type="Proteomes" id="UP000195570">
    <property type="component" value="Unassembled WGS sequence"/>
</dbReference>
<evidence type="ECO:0000256" key="1">
    <source>
        <dbReference type="ARBA" id="ARBA00004245"/>
    </source>
</evidence>
<dbReference type="Pfam" id="PF04062">
    <property type="entry name" value="P21-Arc"/>
    <property type="match status" value="1"/>
</dbReference>
<dbReference type="GeneID" id="92381324"/>
<evidence type="ECO:0000256" key="5">
    <source>
        <dbReference type="ARBA" id="ARBA00023212"/>
    </source>
</evidence>
<dbReference type="PANTHER" id="PTHR12391">
    <property type="entry name" value="ARP2/3 COMPLEX 21 KD SUBUNIT"/>
    <property type="match status" value="1"/>
</dbReference>
<dbReference type="GO" id="GO:0034314">
    <property type="term" value="P:Arp2/3 complex-mediated actin nucleation"/>
    <property type="evidence" value="ECO:0007669"/>
    <property type="project" value="InterPro"/>
</dbReference>
<name>A0A1G4I654_TRYEQ</name>
<keyword evidence="3" id="KW-0963">Cytoplasm</keyword>
<evidence type="ECO:0000313" key="6">
    <source>
        <dbReference type="EMBL" id="SCU67404.1"/>
    </source>
</evidence>
<keyword evidence="7" id="KW-1185">Reference proteome</keyword>
<sequence>MESQWNGYEESTLLGCGVYPLRRTSLDTPNGPSRPMSEVIDPIEGEGEPQDIVDEALYFLKTHLVRRAFPIRGAGDRVILYLTWYLHECIKSLVGLNRNEAQKAMLNRAVEGVVAPVDEGFVFSRFFSPGDDSEQDRWKSYATQLRVEAGSRLVEKIFLFPEEDGTGNKFWMAFAKRPFLLGG</sequence>
<dbReference type="AlphaFoldDB" id="A0A1G4I654"/>
<keyword evidence="5" id="KW-0206">Cytoskeleton</keyword>
<evidence type="ECO:0000313" key="7">
    <source>
        <dbReference type="Proteomes" id="UP000195570"/>
    </source>
</evidence>
<dbReference type="GO" id="GO:0005885">
    <property type="term" value="C:Arp2/3 protein complex"/>
    <property type="evidence" value="ECO:0007669"/>
    <property type="project" value="InterPro"/>
</dbReference>
<accession>A0A1G4I654</accession>
<comment type="similarity">
    <text evidence="2">Belongs to the ARPC3 family.</text>
</comment>
<evidence type="ECO:0000256" key="2">
    <source>
        <dbReference type="ARBA" id="ARBA00010856"/>
    </source>
</evidence>
<gene>
    <name evidence="6" type="ORF">TEOVI_000739000</name>
</gene>
<dbReference type="GO" id="GO:0030833">
    <property type="term" value="P:regulation of actin filament polymerization"/>
    <property type="evidence" value="ECO:0007669"/>
    <property type="project" value="InterPro"/>
</dbReference>
<dbReference type="InterPro" id="IPR007204">
    <property type="entry name" value="ARPC3"/>
</dbReference>
<comment type="subcellular location">
    <subcellularLocation>
        <location evidence="1">Cytoplasm</location>
        <location evidence="1">Cytoskeleton</location>
    </subcellularLocation>
</comment>